<dbReference type="GO" id="GO:1990573">
    <property type="term" value="P:potassium ion import across plasma membrane"/>
    <property type="evidence" value="ECO:0007669"/>
    <property type="project" value="TreeGrafter"/>
</dbReference>
<evidence type="ECO:0000256" key="2">
    <source>
        <dbReference type="ARBA" id="ARBA00005876"/>
    </source>
</evidence>
<evidence type="ECO:0000256" key="6">
    <source>
        <dbReference type="ARBA" id="ARBA00023136"/>
    </source>
</evidence>
<reference evidence="8 9" key="1">
    <citation type="submission" date="2020-04" db="EMBL/GenBank/DDBJ databases">
        <authorList>
            <person name="Alioto T."/>
            <person name="Alioto T."/>
            <person name="Gomez Garrido J."/>
        </authorList>
    </citation>
    <scope>NUCLEOTIDE SEQUENCE [LARGE SCALE GENOMIC DNA]</scope>
</reference>
<dbReference type="Gene3D" id="1.20.5.170">
    <property type="match status" value="1"/>
</dbReference>
<evidence type="ECO:0000313" key="9">
    <source>
        <dbReference type="Proteomes" id="UP000494165"/>
    </source>
</evidence>
<dbReference type="Pfam" id="PF00287">
    <property type="entry name" value="Na_K-ATPase"/>
    <property type="match status" value="1"/>
</dbReference>
<dbReference type="GO" id="GO:0036376">
    <property type="term" value="P:sodium ion export across plasma membrane"/>
    <property type="evidence" value="ECO:0007669"/>
    <property type="project" value="TreeGrafter"/>
</dbReference>
<evidence type="ECO:0000256" key="4">
    <source>
        <dbReference type="ARBA" id="ARBA00022968"/>
    </source>
</evidence>
<gene>
    <name evidence="8" type="ORF">CLODIP_2_CD15378</name>
</gene>
<dbReference type="Gene3D" id="2.60.40.1660">
    <property type="entry name" value="Na, k-atpase alpha subunit"/>
    <property type="match status" value="1"/>
</dbReference>
<dbReference type="InterPro" id="IPR000402">
    <property type="entry name" value="Na/K_ATPase_sub_beta"/>
</dbReference>
<dbReference type="AlphaFoldDB" id="A0A8S1CTU7"/>
<dbReference type="Proteomes" id="UP000494165">
    <property type="component" value="Unassembled WGS sequence"/>
</dbReference>
<comment type="caution">
    <text evidence="8">The sequence shown here is derived from an EMBL/GenBank/DDBJ whole genome shotgun (WGS) entry which is preliminary data.</text>
</comment>
<dbReference type="PROSITE" id="PS00390">
    <property type="entry name" value="ATPASE_NA_K_BETA_1"/>
    <property type="match status" value="1"/>
</dbReference>
<evidence type="ECO:0000313" key="8">
    <source>
        <dbReference type="EMBL" id="CAB3372157.1"/>
    </source>
</evidence>
<evidence type="ECO:0008006" key="10">
    <source>
        <dbReference type="Google" id="ProtNLM"/>
    </source>
</evidence>
<dbReference type="EMBL" id="CADEPI010000069">
    <property type="protein sequence ID" value="CAB3372157.1"/>
    <property type="molecule type" value="Genomic_DNA"/>
</dbReference>
<keyword evidence="3 7" id="KW-0812">Transmembrane</keyword>
<dbReference type="GO" id="GO:0030007">
    <property type="term" value="P:intracellular potassium ion homeostasis"/>
    <property type="evidence" value="ECO:0007669"/>
    <property type="project" value="TreeGrafter"/>
</dbReference>
<accession>A0A8S1CTU7</accession>
<comment type="subcellular location">
    <subcellularLocation>
        <location evidence="1">Membrane</location>
        <topology evidence="1">Single-pass type II membrane protein</topology>
    </subcellularLocation>
</comment>
<dbReference type="InterPro" id="IPR038702">
    <property type="entry name" value="Na/K_ATPase_sub_beta_sf"/>
</dbReference>
<dbReference type="GO" id="GO:0006883">
    <property type="term" value="P:intracellular sodium ion homeostasis"/>
    <property type="evidence" value="ECO:0007669"/>
    <property type="project" value="TreeGrafter"/>
</dbReference>
<protein>
    <recommendedName>
        <fullName evidence="10">Sodium/potassium-transporting ATPase subunit beta</fullName>
    </recommendedName>
</protein>
<dbReference type="GO" id="GO:0005890">
    <property type="term" value="C:sodium:potassium-exchanging ATPase complex"/>
    <property type="evidence" value="ECO:0007669"/>
    <property type="project" value="InterPro"/>
</dbReference>
<dbReference type="PANTHER" id="PTHR11523">
    <property type="entry name" value="SODIUM/POTASSIUM-DEPENDENT ATPASE BETA SUBUNIT"/>
    <property type="match status" value="1"/>
</dbReference>
<keyword evidence="9" id="KW-1185">Reference proteome</keyword>
<evidence type="ECO:0000256" key="5">
    <source>
        <dbReference type="ARBA" id="ARBA00022989"/>
    </source>
</evidence>
<name>A0A8S1CTU7_9INSE</name>
<keyword evidence="6 7" id="KW-0472">Membrane</keyword>
<feature type="transmembrane region" description="Helical" evidence="7">
    <location>
        <begin position="55"/>
        <end position="76"/>
    </location>
</feature>
<dbReference type="PANTHER" id="PTHR11523:SF28">
    <property type="entry name" value="NA_K-ATPASE BETA SUBUNIT ISOFORM 4-RELATED"/>
    <property type="match status" value="1"/>
</dbReference>
<keyword evidence="4" id="KW-0735">Signal-anchor</keyword>
<dbReference type="OrthoDB" id="5912413at2759"/>
<dbReference type="GO" id="GO:0001671">
    <property type="term" value="F:ATPase activator activity"/>
    <property type="evidence" value="ECO:0007669"/>
    <property type="project" value="TreeGrafter"/>
</dbReference>
<organism evidence="8 9">
    <name type="scientific">Cloeon dipterum</name>
    <dbReference type="NCBI Taxonomy" id="197152"/>
    <lineage>
        <taxon>Eukaryota</taxon>
        <taxon>Metazoa</taxon>
        <taxon>Ecdysozoa</taxon>
        <taxon>Arthropoda</taxon>
        <taxon>Hexapoda</taxon>
        <taxon>Insecta</taxon>
        <taxon>Pterygota</taxon>
        <taxon>Palaeoptera</taxon>
        <taxon>Ephemeroptera</taxon>
        <taxon>Pisciforma</taxon>
        <taxon>Baetidae</taxon>
        <taxon>Cloeon</taxon>
    </lineage>
</organism>
<sequence>MKNQTSMLQLQDDSAGQVDIKPAKPKFASDFRAFVYNRNEGQYLGRTPLSWVKVILFYCVFYLLLCGFTFAMWRVFMSNYIDGLTTPRRLLYDSVIGTNPALTMRPTGVDYPEYLNIESSSTSDLFSDKVATFLKPYYRLARDQEQINCGHPSEHQLDRSNESCFVDVSAWKHCTQSDGFGYTWDQPAPCIFLKLNRVHAVHTIFRDFNISISFQIFNWVPEFFTSTNELPEDMPTELNEHISELIRTQGKLNTIWVSCEGVTEIDERNIGEVKYIPEKGFPGYYYPFVNGKGYLSPLVAVQFANLTRNVEVRIKCRAWAKNLNYDSNKEGTYMKFRVLIQ</sequence>
<evidence type="ECO:0000256" key="1">
    <source>
        <dbReference type="ARBA" id="ARBA00004606"/>
    </source>
</evidence>
<evidence type="ECO:0000256" key="3">
    <source>
        <dbReference type="ARBA" id="ARBA00022692"/>
    </source>
</evidence>
<proteinExistence type="inferred from homology"/>
<keyword evidence="5 7" id="KW-1133">Transmembrane helix</keyword>
<comment type="similarity">
    <text evidence="2">Belongs to the X(+)/potassium ATPases subunit beta family.</text>
</comment>
<evidence type="ECO:0000256" key="7">
    <source>
        <dbReference type="SAM" id="Phobius"/>
    </source>
</evidence>